<proteinExistence type="predicted"/>
<dbReference type="EMBL" id="JAATWM020000009">
    <property type="protein sequence ID" value="KAF9878734.1"/>
    <property type="molecule type" value="Genomic_DNA"/>
</dbReference>
<feature type="chain" id="PRO_5040214738" evidence="1">
    <location>
        <begin position="22"/>
        <end position="120"/>
    </location>
</feature>
<reference evidence="2" key="2">
    <citation type="submission" date="2020-11" db="EMBL/GenBank/DDBJ databases">
        <title>Whole genome sequencing of Colletotrichum sp.</title>
        <authorList>
            <person name="Li H."/>
        </authorList>
    </citation>
    <scope>NUCLEOTIDE SEQUENCE</scope>
    <source>
        <strain evidence="2">CkLH20</strain>
    </source>
</reference>
<evidence type="ECO:0000313" key="2">
    <source>
        <dbReference type="EMBL" id="KAF9878734.1"/>
    </source>
</evidence>
<evidence type="ECO:0000313" key="3">
    <source>
        <dbReference type="Proteomes" id="UP000781932"/>
    </source>
</evidence>
<sequence length="120" mass="13099">MKFSQALIFLSGLALTAQATALPNDLNDRSALEEPSVDEPVYDEPLTDIFGLDKRACGSPMCGGAVAKRDANCPLSCMTRQCVRYSCRTGKDMICGKNKKSCARGTFYFPYDPELNLGFV</sequence>
<dbReference type="AlphaFoldDB" id="A0A9P6I9J4"/>
<name>A0A9P6I9J4_9PEZI</name>
<protein>
    <submittedName>
        <fullName evidence="2">Uncharacterized protein</fullName>
    </submittedName>
</protein>
<dbReference type="Proteomes" id="UP000781932">
    <property type="component" value="Unassembled WGS sequence"/>
</dbReference>
<feature type="signal peptide" evidence="1">
    <location>
        <begin position="1"/>
        <end position="21"/>
    </location>
</feature>
<gene>
    <name evidence="2" type="ORF">CkaCkLH20_03634</name>
</gene>
<accession>A0A9P6I9J4</accession>
<dbReference type="OrthoDB" id="4445226at2759"/>
<organism evidence="2 3">
    <name type="scientific">Colletotrichum karsti</name>
    <dbReference type="NCBI Taxonomy" id="1095194"/>
    <lineage>
        <taxon>Eukaryota</taxon>
        <taxon>Fungi</taxon>
        <taxon>Dikarya</taxon>
        <taxon>Ascomycota</taxon>
        <taxon>Pezizomycotina</taxon>
        <taxon>Sordariomycetes</taxon>
        <taxon>Hypocreomycetidae</taxon>
        <taxon>Glomerellales</taxon>
        <taxon>Glomerellaceae</taxon>
        <taxon>Colletotrichum</taxon>
        <taxon>Colletotrichum boninense species complex</taxon>
    </lineage>
</organism>
<evidence type="ECO:0000256" key="1">
    <source>
        <dbReference type="SAM" id="SignalP"/>
    </source>
</evidence>
<comment type="caution">
    <text evidence="2">The sequence shown here is derived from an EMBL/GenBank/DDBJ whole genome shotgun (WGS) entry which is preliminary data.</text>
</comment>
<keyword evidence="1" id="KW-0732">Signal</keyword>
<reference evidence="2" key="1">
    <citation type="submission" date="2020-03" db="EMBL/GenBank/DDBJ databases">
        <authorList>
            <person name="He L."/>
        </authorList>
    </citation>
    <scope>NUCLEOTIDE SEQUENCE</scope>
    <source>
        <strain evidence="2">CkLH20</strain>
    </source>
</reference>
<keyword evidence="3" id="KW-1185">Reference proteome</keyword>
<dbReference type="GeneID" id="62159427"/>
<dbReference type="RefSeq" id="XP_038748195.1">
    <property type="nucleotide sequence ID" value="XM_038886353.1"/>
</dbReference>